<accession>A0A8J2SJN0</accession>
<feature type="chain" id="PRO_5035164971" description="Plastid lipid-associated protein/fibrillin conserved domain-containing protein" evidence="1">
    <location>
        <begin position="18"/>
        <end position="188"/>
    </location>
</feature>
<protein>
    <recommendedName>
        <fullName evidence="4">Plastid lipid-associated protein/fibrillin conserved domain-containing protein</fullName>
    </recommendedName>
</protein>
<keyword evidence="1" id="KW-0732">Signal</keyword>
<dbReference type="OrthoDB" id="10555544at2759"/>
<dbReference type="AlphaFoldDB" id="A0A8J2SJN0"/>
<organism evidence="2 3">
    <name type="scientific">Pelagomonas calceolata</name>
    <dbReference type="NCBI Taxonomy" id="35677"/>
    <lineage>
        <taxon>Eukaryota</taxon>
        <taxon>Sar</taxon>
        <taxon>Stramenopiles</taxon>
        <taxon>Ochrophyta</taxon>
        <taxon>Pelagophyceae</taxon>
        <taxon>Pelagomonadales</taxon>
        <taxon>Pelagomonadaceae</taxon>
        <taxon>Pelagomonas</taxon>
    </lineage>
</organism>
<keyword evidence="3" id="KW-1185">Reference proteome</keyword>
<dbReference type="Proteomes" id="UP000789595">
    <property type="component" value="Unassembled WGS sequence"/>
</dbReference>
<reference evidence="2" key="1">
    <citation type="submission" date="2021-11" db="EMBL/GenBank/DDBJ databases">
        <authorList>
            <consortium name="Genoscope - CEA"/>
            <person name="William W."/>
        </authorList>
    </citation>
    <scope>NUCLEOTIDE SEQUENCE</scope>
</reference>
<name>A0A8J2SJN0_9STRA</name>
<evidence type="ECO:0000256" key="1">
    <source>
        <dbReference type="SAM" id="SignalP"/>
    </source>
</evidence>
<comment type="caution">
    <text evidence="2">The sequence shown here is derived from an EMBL/GenBank/DDBJ whole genome shotgun (WGS) entry which is preliminary data.</text>
</comment>
<evidence type="ECO:0000313" key="3">
    <source>
        <dbReference type="Proteomes" id="UP000789595"/>
    </source>
</evidence>
<evidence type="ECO:0000313" key="2">
    <source>
        <dbReference type="EMBL" id="CAH0367744.1"/>
    </source>
</evidence>
<gene>
    <name evidence="2" type="ORF">PECAL_2P07800</name>
</gene>
<proteinExistence type="predicted"/>
<sequence>MLSTVLAALALAPQAHALLAPRAPVALRGVSLCSSPPELSYAADKAKDAPDEEITDASFVGQYELEEREDADSAKTLMELTADGKALLGSTDGIPFADSKGRWEYDGKELILELTRTFEDVKSTFSTTRVFIGDVIALNDVPPQVQGAIKMTPSPTSDDMLRIPRHTLPTDAVGYFVAVKIPEIPGAL</sequence>
<evidence type="ECO:0008006" key="4">
    <source>
        <dbReference type="Google" id="ProtNLM"/>
    </source>
</evidence>
<dbReference type="EMBL" id="CAKKNE010000002">
    <property type="protein sequence ID" value="CAH0367744.1"/>
    <property type="molecule type" value="Genomic_DNA"/>
</dbReference>
<feature type="signal peptide" evidence="1">
    <location>
        <begin position="1"/>
        <end position="17"/>
    </location>
</feature>